<proteinExistence type="predicted"/>
<reference evidence="2" key="1">
    <citation type="journal article" date="2021" name="Genome Biol. Evol.">
        <title>The assembled and annotated genome of the fairy-ring fungus Marasmius oreades.</title>
        <authorList>
            <person name="Hiltunen M."/>
            <person name="Ament-Velasquez S.L."/>
            <person name="Johannesson H."/>
        </authorList>
    </citation>
    <scope>NUCLEOTIDE SEQUENCE</scope>
    <source>
        <strain evidence="2">03SP1</strain>
    </source>
</reference>
<dbReference type="RefSeq" id="XP_043011837.1">
    <property type="nucleotide sequence ID" value="XM_043150747.1"/>
</dbReference>
<dbReference type="GeneID" id="66075202"/>
<sequence>MYRQQPPIYPAAYAPPLAQSSVVDQRYSPMAATVNPLPPFGMPLLGGSTRRQSFPVVPQPQYLASPMTQNVGYAGSSVIPQVPGGYGAASYSDSGVYGGTYNTGGYGRSGYGAASYPDLGSYGSAYTGSGYGGGGYGAASYPDVGSPRGAYTGNGYGGYGGPYLMPPRQNNPSVIIIDNGRRRHRSHSHGGHHHHHGHGHGHSHSHSRSHSHSGRAQYADIEYPGNHGSLRRMRSCDSL</sequence>
<feature type="region of interest" description="Disordered" evidence="1">
    <location>
        <begin position="182"/>
        <end position="215"/>
    </location>
</feature>
<evidence type="ECO:0000313" key="3">
    <source>
        <dbReference type="Proteomes" id="UP001049176"/>
    </source>
</evidence>
<dbReference type="KEGG" id="more:E1B28_006126"/>
<evidence type="ECO:0000256" key="1">
    <source>
        <dbReference type="SAM" id="MobiDB-lite"/>
    </source>
</evidence>
<feature type="compositionally biased region" description="Basic residues" evidence="1">
    <location>
        <begin position="182"/>
        <end position="213"/>
    </location>
</feature>
<organism evidence="2 3">
    <name type="scientific">Marasmius oreades</name>
    <name type="common">fairy-ring Marasmius</name>
    <dbReference type="NCBI Taxonomy" id="181124"/>
    <lineage>
        <taxon>Eukaryota</taxon>
        <taxon>Fungi</taxon>
        <taxon>Dikarya</taxon>
        <taxon>Basidiomycota</taxon>
        <taxon>Agaricomycotina</taxon>
        <taxon>Agaricomycetes</taxon>
        <taxon>Agaricomycetidae</taxon>
        <taxon>Agaricales</taxon>
        <taxon>Marasmiineae</taxon>
        <taxon>Marasmiaceae</taxon>
        <taxon>Marasmius</taxon>
    </lineage>
</organism>
<accession>A0A9P7S4V4</accession>
<dbReference type="Proteomes" id="UP001049176">
    <property type="component" value="Chromosome 3"/>
</dbReference>
<keyword evidence="3" id="KW-1185">Reference proteome</keyword>
<name>A0A9P7S4V4_9AGAR</name>
<dbReference type="AlphaFoldDB" id="A0A9P7S4V4"/>
<dbReference type="EMBL" id="CM032183">
    <property type="protein sequence ID" value="KAG7095367.1"/>
    <property type="molecule type" value="Genomic_DNA"/>
</dbReference>
<feature type="region of interest" description="Disordered" evidence="1">
    <location>
        <begin position="220"/>
        <end position="239"/>
    </location>
</feature>
<gene>
    <name evidence="2" type="ORF">E1B28_006126</name>
</gene>
<protein>
    <submittedName>
        <fullName evidence="2">Uncharacterized protein</fullName>
    </submittedName>
</protein>
<evidence type="ECO:0000313" key="2">
    <source>
        <dbReference type="EMBL" id="KAG7095367.1"/>
    </source>
</evidence>
<comment type="caution">
    <text evidence="2">The sequence shown here is derived from an EMBL/GenBank/DDBJ whole genome shotgun (WGS) entry which is preliminary data.</text>
</comment>